<dbReference type="RefSeq" id="WP_390190789.1">
    <property type="nucleotide sequence ID" value="NZ_JBHMEP010000001.1"/>
</dbReference>
<sequence length="227" mass="25626">MHELVEHLKHKQWLWQGSNTPVEHQFVSTGFDILDSQLSGGFPTCGVVEIQSISGIGELRLLLPQIRSQLCEQSRLIVFIQPPGMLSSQQLAAEGIDADRLLIIQPQTEQHALWAAEQCAKSGACSHLFLWPQQLEIHQARRLQVASETGQCLQFVFRNQQAHSLSLPVNLSLALSPTEYGISVRINKRKGGWQHGQFDIDMRSYWPDLAVKERQSVVVPFPFQRQG</sequence>
<dbReference type="InterPro" id="IPR017166">
    <property type="entry name" value="UCP037290"/>
</dbReference>
<dbReference type="PIRSF" id="PIRSF037290">
    <property type="entry name" value="UCP037290"/>
    <property type="match status" value="1"/>
</dbReference>
<dbReference type="Pfam" id="PF00154">
    <property type="entry name" value="RecA_N"/>
    <property type="match status" value="1"/>
</dbReference>
<evidence type="ECO:0000259" key="1">
    <source>
        <dbReference type="Pfam" id="PF00154"/>
    </source>
</evidence>
<dbReference type="EMBL" id="JBHMEP010000001">
    <property type="protein sequence ID" value="MFB9134760.1"/>
    <property type="molecule type" value="Genomic_DNA"/>
</dbReference>
<protein>
    <submittedName>
        <fullName evidence="2">Translesion DNA synthesis-associated protein ImuA</fullName>
    </submittedName>
</protein>
<reference evidence="2 3" key="1">
    <citation type="submission" date="2024-09" db="EMBL/GenBank/DDBJ databases">
        <authorList>
            <person name="Sun Q."/>
            <person name="Mori K."/>
        </authorList>
    </citation>
    <scope>NUCLEOTIDE SEQUENCE [LARGE SCALE GENOMIC DNA]</scope>
    <source>
        <strain evidence="2 3">CECT 8064</strain>
    </source>
</reference>
<organism evidence="2 3">
    <name type="scientific">Vibrio olivae</name>
    <dbReference type="NCBI Taxonomy" id="1243002"/>
    <lineage>
        <taxon>Bacteria</taxon>
        <taxon>Pseudomonadati</taxon>
        <taxon>Pseudomonadota</taxon>
        <taxon>Gammaproteobacteria</taxon>
        <taxon>Vibrionales</taxon>
        <taxon>Vibrionaceae</taxon>
        <taxon>Vibrio</taxon>
    </lineage>
</organism>
<feature type="domain" description="RecA-like N-terminal" evidence="1">
    <location>
        <begin position="17"/>
        <end position="125"/>
    </location>
</feature>
<dbReference type="InterPro" id="IPR049428">
    <property type="entry name" value="RecA-like_N"/>
</dbReference>
<evidence type="ECO:0000313" key="2">
    <source>
        <dbReference type="EMBL" id="MFB9134760.1"/>
    </source>
</evidence>
<dbReference type="SUPFAM" id="SSF52540">
    <property type="entry name" value="P-loop containing nucleoside triphosphate hydrolases"/>
    <property type="match status" value="1"/>
</dbReference>
<dbReference type="Gene3D" id="3.40.50.300">
    <property type="entry name" value="P-loop containing nucleotide triphosphate hydrolases"/>
    <property type="match status" value="1"/>
</dbReference>
<accession>A0ABV5HKM3</accession>
<name>A0ABV5HKM3_9VIBR</name>
<dbReference type="InterPro" id="IPR047610">
    <property type="entry name" value="ImuA_translesion"/>
</dbReference>
<evidence type="ECO:0000313" key="3">
    <source>
        <dbReference type="Proteomes" id="UP001589645"/>
    </source>
</evidence>
<gene>
    <name evidence="2" type="primary">imuA</name>
    <name evidence="2" type="ORF">ACFFUV_07185</name>
</gene>
<dbReference type="Proteomes" id="UP001589645">
    <property type="component" value="Unassembled WGS sequence"/>
</dbReference>
<proteinExistence type="predicted"/>
<dbReference type="NCBIfam" id="NF033429">
    <property type="entry name" value="ImuA_translesion"/>
    <property type="match status" value="1"/>
</dbReference>
<dbReference type="InterPro" id="IPR027417">
    <property type="entry name" value="P-loop_NTPase"/>
</dbReference>
<comment type="caution">
    <text evidence="2">The sequence shown here is derived from an EMBL/GenBank/DDBJ whole genome shotgun (WGS) entry which is preliminary data.</text>
</comment>
<keyword evidence="3" id="KW-1185">Reference proteome</keyword>